<evidence type="ECO:0000313" key="5">
    <source>
        <dbReference type="Proteomes" id="UP000814243"/>
    </source>
</evidence>
<dbReference type="Pfam" id="PF25298">
    <property type="entry name" value="Baculo_FP_2nd"/>
    <property type="match status" value="1"/>
</dbReference>
<dbReference type="InterPro" id="IPR057251">
    <property type="entry name" value="FP_C"/>
</dbReference>
<dbReference type="EMBL" id="JACEFF010000198">
    <property type="protein sequence ID" value="KAH9642169.1"/>
    <property type="molecule type" value="Genomic_DNA"/>
</dbReference>
<keyword evidence="1" id="KW-0175">Coiled coil</keyword>
<feature type="domain" description="FP protein N-terminal" evidence="2">
    <location>
        <begin position="82"/>
        <end position="173"/>
    </location>
</feature>
<dbReference type="AlphaFoldDB" id="A0A922SM26"/>
<gene>
    <name evidence="4" type="ORF">HF086_002325</name>
</gene>
<organism evidence="4 5">
    <name type="scientific">Spodoptera exigua</name>
    <name type="common">Beet armyworm</name>
    <name type="synonym">Noctua fulgens</name>
    <dbReference type="NCBI Taxonomy" id="7107"/>
    <lineage>
        <taxon>Eukaryota</taxon>
        <taxon>Metazoa</taxon>
        <taxon>Ecdysozoa</taxon>
        <taxon>Arthropoda</taxon>
        <taxon>Hexapoda</taxon>
        <taxon>Insecta</taxon>
        <taxon>Pterygota</taxon>
        <taxon>Neoptera</taxon>
        <taxon>Endopterygota</taxon>
        <taxon>Lepidoptera</taxon>
        <taxon>Glossata</taxon>
        <taxon>Ditrysia</taxon>
        <taxon>Noctuoidea</taxon>
        <taxon>Noctuidae</taxon>
        <taxon>Amphipyrinae</taxon>
        <taxon>Spodoptera</taxon>
    </lineage>
</organism>
<sequence length="238" mass="27194">MKNISAAIKKAIKEELESFQASVEFIGDQVSNIEEILKNQNSKIRQLENKNIELMNAKKNLELRLSAMEQRMEEFEQKNMCNFIEIAGLPNIQTVDVMTVTKKVADILNVENNDIQDARQITGRSDSSSYLLVELNNKSTRNKWISAAKSKEITVAEMSLSIPVKQPTSKIFVREALTRNTKAMLYQAKQRLKAPNGSFKYVWCKEGKVYVKKSDDDKKVHIIRSTDDIDVLISKHNI</sequence>
<comment type="caution">
    <text evidence="4">The sequence shown here is derived from an EMBL/GenBank/DDBJ whole genome shotgun (WGS) entry which is preliminary data.</text>
</comment>
<evidence type="ECO:0000313" key="4">
    <source>
        <dbReference type="EMBL" id="KAH9642169.1"/>
    </source>
</evidence>
<feature type="domain" description="FP protein C-terminal" evidence="3">
    <location>
        <begin position="178"/>
        <end position="232"/>
    </location>
</feature>
<reference evidence="4" key="1">
    <citation type="journal article" date="2021" name="G3 (Bethesda)">
        <title>Genome and transcriptome analysis of the beet armyworm Spodoptera exigua reveals targets for pest control. .</title>
        <authorList>
            <person name="Simon S."/>
            <person name="Breeschoten T."/>
            <person name="Jansen H.J."/>
            <person name="Dirks R.P."/>
            <person name="Schranz M.E."/>
            <person name="Ros V.I.D."/>
        </authorList>
    </citation>
    <scope>NUCLEOTIDE SEQUENCE</scope>
    <source>
        <strain evidence="4">TB_SE_WUR_2020</strain>
    </source>
</reference>
<evidence type="ECO:0000256" key="1">
    <source>
        <dbReference type="SAM" id="Coils"/>
    </source>
</evidence>
<dbReference type="InterPro" id="IPR004941">
    <property type="entry name" value="FP_N"/>
</dbReference>
<feature type="coiled-coil region" evidence="1">
    <location>
        <begin position="30"/>
        <end position="78"/>
    </location>
</feature>
<accession>A0A922SM26</accession>
<protein>
    <recommendedName>
        <fullName evidence="6">Zinc finger DNA binding protein</fullName>
    </recommendedName>
</protein>
<dbReference type="Proteomes" id="UP000814243">
    <property type="component" value="Unassembled WGS sequence"/>
</dbReference>
<evidence type="ECO:0000259" key="3">
    <source>
        <dbReference type="Pfam" id="PF25298"/>
    </source>
</evidence>
<evidence type="ECO:0000259" key="2">
    <source>
        <dbReference type="Pfam" id="PF03258"/>
    </source>
</evidence>
<name>A0A922SM26_SPOEX</name>
<evidence type="ECO:0008006" key="6">
    <source>
        <dbReference type="Google" id="ProtNLM"/>
    </source>
</evidence>
<dbReference type="Pfam" id="PF03258">
    <property type="entry name" value="Baculo_FP"/>
    <property type="match status" value="1"/>
</dbReference>
<proteinExistence type="predicted"/>